<reference evidence="2 3" key="1">
    <citation type="journal article" date="2022" name="Allergy">
        <title>Genome assembly and annotation of Periplaneta americana reveal a comprehensive cockroach allergen profile.</title>
        <authorList>
            <person name="Wang L."/>
            <person name="Xiong Q."/>
            <person name="Saelim N."/>
            <person name="Wang L."/>
            <person name="Nong W."/>
            <person name="Wan A.T."/>
            <person name="Shi M."/>
            <person name="Liu X."/>
            <person name="Cao Q."/>
            <person name="Hui J.H.L."/>
            <person name="Sookrung N."/>
            <person name="Leung T.F."/>
            <person name="Tungtrongchitr A."/>
            <person name="Tsui S.K.W."/>
        </authorList>
    </citation>
    <scope>NUCLEOTIDE SEQUENCE [LARGE SCALE GENOMIC DNA]</scope>
    <source>
        <strain evidence="2">PWHHKU_190912</strain>
    </source>
</reference>
<evidence type="ECO:0000259" key="1">
    <source>
        <dbReference type="Pfam" id="PF13843"/>
    </source>
</evidence>
<keyword evidence="3" id="KW-1185">Reference proteome</keyword>
<dbReference type="InterPro" id="IPR029526">
    <property type="entry name" value="PGBD"/>
</dbReference>
<name>A0ABQ8T5Y2_PERAM</name>
<proteinExistence type="predicted"/>
<feature type="domain" description="PiggyBac transposable element-derived protein" evidence="1">
    <location>
        <begin position="12"/>
        <end position="87"/>
    </location>
</feature>
<evidence type="ECO:0000313" key="2">
    <source>
        <dbReference type="EMBL" id="KAJ4441090.1"/>
    </source>
</evidence>
<protein>
    <recommendedName>
        <fullName evidence="1">PiggyBac transposable element-derived protein domain-containing protein</fullName>
    </recommendedName>
</protein>
<dbReference type="Pfam" id="PF13843">
    <property type="entry name" value="DDE_Tnp_1_7"/>
    <property type="match status" value="1"/>
</dbReference>
<organism evidence="2 3">
    <name type="scientific">Periplaneta americana</name>
    <name type="common">American cockroach</name>
    <name type="synonym">Blatta americana</name>
    <dbReference type="NCBI Taxonomy" id="6978"/>
    <lineage>
        <taxon>Eukaryota</taxon>
        <taxon>Metazoa</taxon>
        <taxon>Ecdysozoa</taxon>
        <taxon>Arthropoda</taxon>
        <taxon>Hexapoda</taxon>
        <taxon>Insecta</taxon>
        <taxon>Pterygota</taxon>
        <taxon>Neoptera</taxon>
        <taxon>Polyneoptera</taxon>
        <taxon>Dictyoptera</taxon>
        <taxon>Blattodea</taxon>
        <taxon>Blattoidea</taxon>
        <taxon>Blattidae</taxon>
        <taxon>Blattinae</taxon>
        <taxon>Periplaneta</taxon>
    </lineage>
</organism>
<accession>A0ABQ8T5Y2</accession>
<dbReference type="EMBL" id="JAJSOF020000015">
    <property type="protein sequence ID" value="KAJ4441090.1"/>
    <property type="molecule type" value="Genomic_DNA"/>
</dbReference>
<gene>
    <name evidence="2" type="ORF">ANN_10940</name>
</gene>
<evidence type="ECO:0000313" key="3">
    <source>
        <dbReference type="Proteomes" id="UP001148838"/>
    </source>
</evidence>
<comment type="caution">
    <text evidence="2">The sequence shown here is derived from an EMBL/GenBank/DDBJ whole genome shotgun (WGS) entry which is preliminary data.</text>
</comment>
<sequence length="101" mass="11823">MFTSIFKSNNVDLEALFSTDGTGRDIFRCTMSVKRVYVILLFLRFDNACDREERKKTYPAAAISWVFEKFINNCQACYSIREYACVQYKTQYKDGHPKMSS</sequence>
<dbReference type="Proteomes" id="UP001148838">
    <property type="component" value="Unassembled WGS sequence"/>
</dbReference>